<proteinExistence type="inferred from homology"/>
<reference evidence="9 10" key="1">
    <citation type="submission" date="2017-03" db="EMBL/GenBank/DDBJ databases">
        <title>An alternative strategy for trypanosome survival in the mammalian bloodstream revealed through genome and transcriptome analysis of the ubiquitous bovine parasite Trypanosoma (Megatrypanum) theileri.</title>
        <authorList>
            <person name="Kelly S."/>
            <person name="Ivens A."/>
            <person name="Mott A."/>
            <person name="O'Neill E."/>
            <person name="Emms D."/>
            <person name="Macleod O."/>
            <person name="Voorheis P."/>
            <person name="Matthews J."/>
            <person name="Matthews K."/>
            <person name="Carrington M."/>
        </authorList>
    </citation>
    <scope>NUCLEOTIDE SEQUENCE [LARGE SCALE GENOMIC DNA]</scope>
    <source>
        <strain evidence="9">Edinburgh</strain>
    </source>
</reference>
<dbReference type="InterPro" id="IPR001698">
    <property type="entry name" value="CAPZB"/>
</dbReference>
<dbReference type="InterPro" id="IPR001202">
    <property type="entry name" value="WW_dom"/>
</dbReference>
<dbReference type="InterPro" id="IPR036020">
    <property type="entry name" value="WW_dom_sf"/>
</dbReference>
<dbReference type="RefSeq" id="XP_028882968.1">
    <property type="nucleotide sequence ID" value="XM_029025558.1"/>
</dbReference>
<evidence type="ECO:0000313" key="10">
    <source>
        <dbReference type="Proteomes" id="UP000192257"/>
    </source>
</evidence>
<dbReference type="Gene3D" id="3.90.1150.210">
    <property type="entry name" value="F-actin capping protein, beta subunit"/>
    <property type="match status" value="1"/>
</dbReference>
<dbReference type="PANTHER" id="PTHR10619:SF0">
    <property type="entry name" value="F-ACTIN-CAPPING PROTEIN SUBUNIT BETA ISOFORMS 1 AND 2"/>
    <property type="match status" value="1"/>
</dbReference>
<dbReference type="GO" id="GO:0008290">
    <property type="term" value="C:F-actin capping protein complex"/>
    <property type="evidence" value="ECO:0007669"/>
    <property type="project" value="InterPro"/>
</dbReference>
<evidence type="ECO:0000256" key="4">
    <source>
        <dbReference type="ARBA" id="ARBA00022490"/>
    </source>
</evidence>
<feature type="compositionally biased region" description="Polar residues" evidence="7">
    <location>
        <begin position="315"/>
        <end position="325"/>
    </location>
</feature>
<keyword evidence="6" id="KW-0206">Cytoskeleton</keyword>
<evidence type="ECO:0000256" key="6">
    <source>
        <dbReference type="ARBA" id="ARBA00023212"/>
    </source>
</evidence>
<dbReference type="GO" id="GO:0051016">
    <property type="term" value="P:barbed-end actin filament capping"/>
    <property type="evidence" value="ECO:0007669"/>
    <property type="project" value="InterPro"/>
</dbReference>
<dbReference type="PRINTS" id="PR00192">
    <property type="entry name" value="FACTINCAPB"/>
</dbReference>
<keyword evidence="3" id="KW-0117">Actin capping</keyword>
<dbReference type="EMBL" id="NBCO01000014">
    <property type="protein sequence ID" value="ORC88902.1"/>
    <property type="molecule type" value="Genomic_DNA"/>
</dbReference>
<dbReference type="AlphaFoldDB" id="A0A1X0NW42"/>
<evidence type="ECO:0000259" key="8">
    <source>
        <dbReference type="PROSITE" id="PS50020"/>
    </source>
</evidence>
<dbReference type="Pfam" id="PF01115">
    <property type="entry name" value="F_actin_cap_B"/>
    <property type="match status" value="1"/>
</dbReference>
<organism evidence="9 10">
    <name type="scientific">Trypanosoma theileri</name>
    <dbReference type="NCBI Taxonomy" id="67003"/>
    <lineage>
        <taxon>Eukaryota</taxon>
        <taxon>Discoba</taxon>
        <taxon>Euglenozoa</taxon>
        <taxon>Kinetoplastea</taxon>
        <taxon>Metakinetoplastina</taxon>
        <taxon>Trypanosomatida</taxon>
        <taxon>Trypanosomatidae</taxon>
        <taxon>Trypanosoma</taxon>
    </lineage>
</organism>
<dbReference type="PANTHER" id="PTHR10619">
    <property type="entry name" value="F-ACTIN-CAPPING PROTEIN SUBUNIT BETA"/>
    <property type="match status" value="1"/>
</dbReference>
<evidence type="ECO:0000256" key="2">
    <source>
        <dbReference type="ARBA" id="ARBA00006039"/>
    </source>
</evidence>
<comment type="similarity">
    <text evidence="2">Belongs to the F-actin-capping protein beta subunit family.</text>
</comment>
<dbReference type="CDD" id="cd00201">
    <property type="entry name" value="WW"/>
    <property type="match status" value="1"/>
</dbReference>
<dbReference type="VEuPathDB" id="TriTrypDB:TM35_000141130"/>
<evidence type="ECO:0000256" key="1">
    <source>
        <dbReference type="ARBA" id="ARBA00004245"/>
    </source>
</evidence>
<feature type="region of interest" description="Disordered" evidence="7">
    <location>
        <begin position="296"/>
        <end position="336"/>
    </location>
</feature>
<comment type="subcellular location">
    <subcellularLocation>
        <location evidence="1">Cytoplasm</location>
        <location evidence="1">Cytoskeleton</location>
    </subcellularLocation>
</comment>
<dbReference type="GeneID" id="39985338"/>
<dbReference type="Proteomes" id="UP000192257">
    <property type="component" value="Unassembled WGS sequence"/>
</dbReference>
<evidence type="ECO:0000256" key="5">
    <source>
        <dbReference type="ARBA" id="ARBA00023203"/>
    </source>
</evidence>
<comment type="caution">
    <text evidence="9">The sequence shown here is derived from an EMBL/GenBank/DDBJ whole genome shotgun (WGS) entry which is preliminary data.</text>
</comment>
<dbReference type="SUPFAM" id="SSF51045">
    <property type="entry name" value="WW domain"/>
    <property type="match status" value="1"/>
</dbReference>
<keyword evidence="10" id="KW-1185">Reference proteome</keyword>
<dbReference type="SUPFAM" id="SSF90096">
    <property type="entry name" value="Subunits of heterodimeric actin filament capping protein Capz"/>
    <property type="match status" value="1"/>
</dbReference>
<dbReference type="InterPro" id="IPR042276">
    <property type="entry name" value="CapZ_alpha/beta_2"/>
</dbReference>
<protein>
    <submittedName>
        <fullName evidence="9">F-actin capping protein beta subunit</fullName>
    </submittedName>
</protein>
<dbReference type="InterPro" id="IPR043175">
    <property type="entry name" value="CAPZB_N"/>
</dbReference>
<feature type="domain" description="WW" evidence="8">
    <location>
        <begin position="371"/>
        <end position="398"/>
    </location>
</feature>
<evidence type="ECO:0000256" key="7">
    <source>
        <dbReference type="SAM" id="MobiDB-lite"/>
    </source>
</evidence>
<gene>
    <name evidence="9" type="ORF">TM35_000141130</name>
</gene>
<sequence>MCDFSDKKANVASAAASLLAHYPPRRGRCTLDGILELCKWRDSEAVLDIINEEISPTETSWPVIMCPSSTTQLQSSTHHRFIASEYNRVADSYRCPVCNEYVCNNEVIDMLPKTTGVLRQVESSANSTFGEYAHKYYGKDCTASVYTWECDPENRNTVMGLALMIKNRYKTTDDTSSGDFSKQGARGVWQSAHVGVVDISTGTYHFQSSFYLDIALPLCSAETMAGPRARFNGNVASTMFCFERHATVTPLKLDDLIASIGEQVQSTENSFRSRLVEIYFGKAESVAHGIRTAPQTAVSISPQNKSEEHPGRFQPSETPLVSTIDSGRRHKTDSDLNTQRQLDQVCNLSKPKDKSELYYPLQDEDVQVDEWIKVYDDQGNPYYYNEETGETLWNKPSNETIVLGILQSLNLANPPEKYYRKMRKYFRHYGMPFNLSAFLSLINDDQILELDDGSTVTALEYLVPVYGDRRKIHVYISQTQQNSLSK</sequence>
<dbReference type="PROSITE" id="PS50020">
    <property type="entry name" value="WW_DOMAIN_2"/>
    <property type="match status" value="1"/>
</dbReference>
<evidence type="ECO:0000313" key="9">
    <source>
        <dbReference type="EMBL" id="ORC88902.1"/>
    </source>
</evidence>
<accession>A0A1X0NW42</accession>
<keyword evidence="4" id="KW-0963">Cytoplasm</keyword>
<dbReference type="Gene3D" id="1.20.58.570">
    <property type="match status" value="1"/>
</dbReference>
<dbReference type="Pfam" id="PF00397">
    <property type="entry name" value="WW"/>
    <property type="match status" value="1"/>
</dbReference>
<name>A0A1X0NW42_9TRYP</name>
<dbReference type="InterPro" id="IPR037282">
    <property type="entry name" value="CapZ_alpha/beta"/>
</dbReference>
<dbReference type="Gene3D" id="2.20.70.10">
    <property type="match status" value="1"/>
</dbReference>
<dbReference type="OrthoDB" id="9979678at2759"/>
<dbReference type="GO" id="GO:0000902">
    <property type="term" value="P:cell morphogenesis"/>
    <property type="evidence" value="ECO:0007669"/>
    <property type="project" value="TreeGrafter"/>
</dbReference>
<dbReference type="STRING" id="67003.A0A1X0NW42"/>
<dbReference type="SMART" id="SM00456">
    <property type="entry name" value="WW"/>
    <property type="match status" value="1"/>
</dbReference>
<dbReference type="GO" id="GO:0051015">
    <property type="term" value="F:actin filament binding"/>
    <property type="evidence" value="ECO:0007669"/>
    <property type="project" value="TreeGrafter"/>
</dbReference>
<evidence type="ECO:0000256" key="3">
    <source>
        <dbReference type="ARBA" id="ARBA00022467"/>
    </source>
</evidence>
<keyword evidence="5" id="KW-0009">Actin-binding</keyword>